<feature type="domain" description="Glycosyl transferase family 1" evidence="2">
    <location>
        <begin position="134"/>
        <end position="297"/>
    </location>
</feature>
<reference evidence="4" key="1">
    <citation type="submission" date="2022-11" db="UniProtKB">
        <authorList>
            <consortium name="EnsemblMetazoa"/>
        </authorList>
    </citation>
    <scope>IDENTIFICATION</scope>
</reference>
<organism evidence="4 5">
    <name type="scientific">Exaiptasia diaphana</name>
    <name type="common">Tropical sea anemone</name>
    <name type="synonym">Aiptasia pulchella</name>
    <dbReference type="NCBI Taxonomy" id="2652724"/>
    <lineage>
        <taxon>Eukaryota</taxon>
        <taxon>Metazoa</taxon>
        <taxon>Cnidaria</taxon>
        <taxon>Anthozoa</taxon>
        <taxon>Hexacorallia</taxon>
        <taxon>Actiniaria</taxon>
        <taxon>Aiptasiidae</taxon>
        <taxon>Exaiptasia</taxon>
    </lineage>
</organism>
<dbReference type="Pfam" id="PF00534">
    <property type="entry name" value="Glycos_transf_1"/>
    <property type="match status" value="1"/>
</dbReference>
<dbReference type="Pfam" id="PF13439">
    <property type="entry name" value="Glyco_transf_4"/>
    <property type="match status" value="1"/>
</dbReference>
<evidence type="ECO:0008006" key="6">
    <source>
        <dbReference type="Google" id="ProtNLM"/>
    </source>
</evidence>
<evidence type="ECO:0000259" key="2">
    <source>
        <dbReference type="Pfam" id="PF00534"/>
    </source>
</evidence>
<keyword evidence="1" id="KW-0808">Transferase</keyword>
<accession>A0A913XM60</accession>
<dbReference type="PANTHER" id="PTHR45947:SF3">
    <property type="entry name" value="SULFOQUINOVOSYL TRANSFERASE SQD2"/>
    <property type="match status" value="1"/>
</dbReference>
<evidence type="ECO:0000256" key="1">
    <source>
        <dbReference type="ARBA" id="ARBA00022676"/>
    </source>
</evidence>
<feature type="domain" description="Glycosyltransferase subfamily 4-like N-terminal" evidence="3">
    <location>
        <begin position="5"/>
        <end position="120"/>
    </location>
</feature>
<keyword evidence="5" id="KW-1185">Reference proteome</keyword>
<dbReference type="InterPro" id="IPR050194">
    <property type="entry name" value="Glycosyltransferase_grp1"/>
</dbReference>
<dbReference type="InterPro" id="IPR001296">
    <property type="entry name" value="Glyco_trans_1"/>
</dbReference>
<dbReference type="RefSeq" id="XP_020906588.1">
    <property type="nucleotide sequence ID" value="XM_021050929.1"/>
</dbReference>
<evidence type="ECO:0000259" key="3">
    <source>
        <dbReference type="Pfam" id="PF13439"/>
    </source>
</evidence>
<proteinExistence type="predicted"/>
<name>A0A913XM60_EXADI</name>
<dbReference type="PANTHER" id="PTHR45947">
    <property type="entry name" value="SULFOQUINOVOSYL TRANSFERASE SQD2"/>
    <property type="match status" value="1"/>
</dbReference>
<dbReference type="AlphaFoldDB" id="A0A913XM60"/>
<dbReference type="EnsemblMetazoa" id="XM_021050929.1">
    <property type="protein sequence ID" value="XP_020906588.1"/>
    <property type="gene ID" value="LOC110244719"/>
</dbReference>
<dbReference type="Gene3D" id="3.40.50.2000">
    <property type="entry name" value="Glycogen Phosphorylase B"/>
    <property type="match status" value="2"/>
</dbReference>
<dbReference type="Proteomes" id="UP000887567">
    <property type="component" value="Unplaced"/>
</dbReference>
<dbReference type="KEGG" id="epa:110244719"/>
<evidence type="ECO:0000313" key="4">
    <source>
        <dbReference type="EnsemblMetazoa" id="XP_020906588.1"/>
    </source>
</evidence>
<dbReference type="SUPFAM" id="SSF53756">
    <property type="entry name" value="UDP-Glycosyltransferase/glycogen phosphorylase"/>
    <property type="match status" value="1"/>
</dbReference>
<dbReference type="GO" id="GO:0016758">
    <property type="term" value="F:hexosyltransferase activity"/>
    <property type="evidence" value="ECO:0007669"/>
    <property type="project" value="TreeGrafter"/>
</dbReference>
<evidence type="ECO:0000313" key="5">
    <source>
        <dbReference type="Proteomes" id="UP000887567"/>
    </source>
</evidence>
<dbReference type="InterPro" id="IPR028098">
    <property type="entry name" value="Glyco_trans_4-like_N"/>
</dbReference>
<sequence>MVRNPNLSSDRQAYKRLKQIIREYQPDIVHTHASKAGALGRKAAHSCGVPVIVHTFHGHVFHSYFGKLKTTLFKKIERNLAKKSTGIIAISDIQKKELSQDHKICPANKIKVIPLGFDLEPFHEKSLTQRSGTRKEYGLEDDVVAIAIVGRLAPIKNHGFFLDVIEEVFAQTNQKLKVFIVGDGPEKAMISERVAEINSKSSHEIVMTSWIKDIGTFNAGMDVICLTSDNEGTPVSLIEAQAGGIPIISTDVGGVKNVVVEGETGFVVPVGDKKVYVERLLELCADEKKRAKMSQNGWSFVQEKFHYRTLVKNMDQYYRELLKSKNK</sequence>
<dbReference type="GeneID" id="110244719"/>
<protein>
    <recommendedName>
        <fullName evidence="6">Glycosyltransferase</fullName>
    </recommendedName>
</protein>
<dbReference type="OrthoDB" id="448893at2759"/>
<dbReference type="OMA" id="RICWISS"/>
<keyword evidence="1" id="KW-0328">Glycosyltransferase</keyword>